<feature type="compositionally biased region" description="Basic residues" evidence="1">
    <location>
        <begin position="99"/>
        <end position="112"/>
    </location>
</feature>
<evidence type="ECO:0000313" key="2">
    <source>
        <dbReference type="EMBL" id="GIL45672.1"/>
    </source>
</evidence>
<dbReference type="AlphaFoldDB" id="A0A8J4AS00"/>
<evidence type="ECO:0000313" key="3">
    <source>
        <dbReference type="Proteomes" id="UP000747399"/>
    </source>
</evidence>
<protein>
    <submittedName>
        <fullName evidence="2">Uncharacterized protein</fullName>
    </submittedName>
</protein>
<name>A0A8J4AS00_9CHLO</name>
<feature type="region of interest" description="Disordered" evidence="1">
    <location>
        <begin position="95"/>
        <end position="144"/>
    </location>
</feature>
<reference evidence="2" key="1">
    <citation type="journal article" date="2021" name="Proc. Natl. Acad. Sci. U.S.A.">
        <title>Three genomes in the algal genus Volvox reveal the fate of a haploid sex-determining region after a transition to homothallism.</title>
        <authorList>
            <person name="Yamamoto K."/>
            <person name="Hamaji T."/>
            <person name="Kawai-Toyooka H."/>
            <person name="Matsuzaki R."/>
            <person name="Takahashi F."/>
            <person name="Nishimura Y."/>
            <person name="Kawachi M."/>
            <person name="Noguchi H."/>
            <person name="Minakuchi Y."/>
            <person name="Umen J.G."/>
            <person name="Toyoda A."/>
            <person name="Nozaki H."/>
        </authorList>
    </citation>
    <scope>NUCLEOTIDE SEQUENCE</scope>
    <source>
        <strain evidence="2">NIES-3780</strain>
    </source>
</reference>
<gene>
    <name evidence="2" type="ORF">Vafri_2874</name>
</gene>
<feature type="non-terminal residue" evidence="2">
    <location>
        <position position="1"/>
    </location>
</feature>
<dbReference type="Proteomes" id="UP000747399">
    <property type="component" value="Unassembled WGS sequence"/>
</dbReference>
<keyword evidence="3" id="KW-1185">Reference proteome</keyword>
<feature type="non-terminal residue" evidence="2">
    <location>
        <position position="144"/>
    </location>
</feature>
<evidence type="ECO:0000256" key="1">
    <source>
        <dbReference type="SAM" id="MobiDB-lite"/>
    </source>
</evidence>
<organism evidence="2 3">
    <name type="scientific">Volvox africanus</name>
    <dbReference type="NCBI Taxonomy" id="51714"/>
    <lineage>
        <taxon>Eukaryota</taxon>
        <taxon>Viridiplantae</taxon>
        <taxon>Chlorophyta</taxon>
        <taxon>core chlorophytes</taxon>
        <taxon>Chlorophyceae</taxon>
        <taxon>CS clade</taxon>
        <taxon>Chlamydomonadales</taxon>
        <taxon>Volvocaceae</taxon>
        <taxon>Volvox</taxon>
    </lineage>
</organism>
<feature type="compositionally biased region" description="Basic and acidic residues" evidence="1">
    <location>
        <begin position="128"/>
        <end position="144"/>
    </location>
</feature>
<feature type="compositionally biased region" description="Gly residues" evidence="1">
    <location>
        <begin position="114"/>
        <end position="127"/>
    </location>
</feature>
<accession>A0A8J4AS00</accession>
<sequence>GKSGGGRTLLMRYRPPLEVGLYLLGGLLPPERRFCPLARLLVEHSPTVAKVIRRYVTRRELPALTLMWNISSPHGLPATLNHLHTTLLRLGAQTQHTHNTSKHTHRAHRQRHSSGGGNGVHGGSRGGGGDEDRSMYAERVFEST</sequence>
<dbReference type="EMBL" id="BNCO01000003">
    <property type="protein sequence ID" value="GIL45672.1"/>
    <property type="molecule type" value="Genomic_DNA"/>
</dbReference>
<proteinExistence type="predicted"/>
<comment type="caution">
    <text evidence="2">The sequence shown here is derived from an EMBL/GenBank/DDBJ whole genome shotgun (WGS) entry which is preliminary data.</text>
</comment>